<dbReference type="Gene3D" id="2.40.50.140">
    <property type="entry name" value="Nucleic acid-binding proteins"/>
    <property type="match status" value="1"/>
</dbReference>
<dbReference type="GO" id="GO:0003678">
    <property type="term" value="F:DNA helicase activity"/>
    <property type="evidence" value="ECO:0007669"/>
    <property type="project" value="UniProtKB-EC"/>
</dbReference>
<dbReference type="CDD" id="cd04488">
    <property type="entry name" value="RecG_wedge_OBF"/>
    <property type="match status" value="1"/>
</dbReference>
<gene>
    <name evidence="1" type="primary">recG</name>
    <name evidence="1" type="ORF">OUI_1690</name>
</gene>
<dbReference type="PATRIC" id="fig|1145113.3.peg.1650"/>
<reference evidence="1 2" key="1">
    <citation type="submission" date="2012-08" db="EMBL/GenBank/DDBJ databases">
        <title>Comparative Sequence Analysis of H. pylori isolates.</title>
        <authorList>
            <person name="Blanchard T.G."/>
            <person name="Czinn S.J."/>
            <person name="McCracken C.M."/>
            <person name="Abolude K.A."/>
            <person name="Shefchek K.S."/>
            <person name="Maroo A.M."/>
            <person name="Santana-Cruz I.S."/>
            <person name="Tallon L.J."/>
            <person name="Ficke F.W.F."/>
        </authorList>
    </citation>
    <scope>NUCLEOTIDE SEQUENCE [LARGE SCALE GENOMIC DNA]</scope>
    <source>
        <strain evidence="1 2">R036d</strain>
    </source>
</reference>
<proteinExistence type="predicted"/>
<keyword evidence="1" id="KW-0347">Helicase</keyword>
<dbReference type="EMBL" id="AMOT01000008">
    <property type="protein sequence ID" value="EKE84176.1"/>
    <property type="molecule type" value="Genomic_DNA"/>
</dbReference>
<dbReference type="GO" id="GO:0016787">
    <property type="term" value="F:hydrolase activity"/>
    <property type="evidence" value="ECO:0007669"/>
    <property type="project" value="UniProtKB-KW"/>
</dbReference>
<comment type="caution">
    <text evidence="1">The sequence shown here is derived from an EMBL/GenBank/DDBJ whole genome shotgun (WGS) entry which is preliminary data.</text>
</comment>
<keyword evidence="1" id="KW-0067">ATP-binding</keyword>
<dbReference type="AlphaFoldDB" id="K2JL66"/>
<accession>K2JL66</accession>
<dbReference type="SUPFAM" id="SSF50249">
    <property type="entry name" value="Nucleic acid-binding proteins"/>
    <property type="match status" value="1"/>
</dbReference>
<evidence type="ECO:0000313" key="1">
    <source>
        <dbReference type="EMBL" id="EKE84176.1"/>
    </source>
</evidence>
<keyword evidence="1" id="KW-0547">Nucleotide-binding</keyword>
<organism evidence="1 2">
    <name type="scientific">Helicobacter pylori R036d</name>
    <dbReference type="NCBI Taxonomy" id="1145113"/>
    <lineage>
        <taxon>Bacteria</taxon>
        <taxon>Pseudomonadati</taxon>
        <taxon>Campylobacterota</taxon>
        <taxon>Epsilonproteobacteria</taxon>
        <taxon>Campylobacterales</taxon>
        <taxon>Helicobacteraceae</taxon>
        <taxon>Helicobacter</taxon>
    </lineage>
</organism>
<name>K2JL66_HELPX</name>
<dbReference type="EC" id="3.6.4.12" evidence="1"/>
<keyword evidence="1" id="KW-0378">Hydrolase</keyword>
<protein>
    <submittedName>
        <fullName evidence="1">ATP-dependent DNA helicase recG domain protein</fullName>
        <ecNumber evidence="1">3.6.4.12</ecNumber>
    </submittedName>
</protein>
<dbReference type="Proteomes" id="UP000006759">
    <property type="component" value="Unassembled WGS sequence"/>
</dbReference>
<evidence type="ECO:0000313" key="2">
    <source>
        <dbReference type="Proteomes" id="UP000006759"/>
    </source>
</evidence>
<dbReference type="InterPro" id="IPR012340">
    <property type="entry name" value="NA-bd_OB-fold"/>
</dbReference>
<sequence>MQETDNLLKTLNVKSLLEALLVYTPKGYKDLNLLERFETGLSGVLEVGILEKRNYAKVLKIFAYSKRFYKNLELVFFNYSAFHHNQFKTGESLFIYGKLEQSSFNQAYIINTPKILTEFGKISLIFKKLKIIKKYKKIYKNSFH</sequence>